<reference evidence="16" key="3">
    <citation type="submission" date="2025-08" db="UniProtKB">
        <authorList>
            <consortium name="Ensembl"/>
        </authorList>
    </citation>
    <scope>IDENTIFICATION</scope>
</reference>
<name>A0A3P8XNR0_ESOLU</name>
<protein>
    <recommendedName>
        <fullName evidence="12 13">RNA cytidine acetyltransferase</fullName>
        <ecNumber evidence="13">2.3.1.-</ecNumber>
    </recommendedName>
    <alternativeName>
        <fullName evidence="13">18S rRNA cytosine acetyltransferase</fullName>
    </alternativeName>
</protein>
<evidence type="ECO:0000256" key="2">
    <source>
        <dbReference type="ARBA" id="ARBA00022552"/>
    </source>
</evidence>
<dbReference type="GeneTree" id="ENSGT00390000009140"/>
<evidence type="ECO:0000256" key="9">
    <source>
        <dbReference type="ARBA" id="ARBA00023242"/>
    </source>
</evidence>
<evidence type="ECO:0000256" key="8">
    <source>
        <dbReference type="ARBA" id="ARBA00022990"/>
    </source>
</evidence>
<dbReference type="InterPro" id="IPR032672">
    <property type="entry name" value="TmcA/NAT10/Kre33"/>
</dbReference>
<dbReference type="InterPro" id="IPR007807">
    <property type="entry name" value="TcmA/NAT10_helicase"/>
</dbReference>
<feature type="region of interest" description="Disordered" evidence="14">
    <location>
        <begin position="988"/>
        <end position="1033"/>
    </location>
</feature>
<dbReference type="Ensembl" id="ENSELUT00000011684.3">
    <property type="protein sequence ID" value="ENSELUP00000004833.2"/>
    <property type="gene ID" value="ENSELUG00000000189.3"/>
</dbReference>
<dbReference type="InterPro" id="IPR000182">
    <property type="entry name" value="GNAT_dom"/>
</dbReference>
<keyword evidence="3" id="KW-0597">Phosphoprotein</keyword>
<dbReference type="PANTHER" id="PTHR10925">
    <property type="entry name" value="N-ACETYLTRANSFERASE 10"/>
    <property type="match status" value="1"/>
</dbReference>
<evidence type="ECO:0000256" key="5">
    <source>
        <dbReference type="ARBA" id="ARBA00022694"/>
    </source>
</evidence>
<comment type="subunit">
    <text evidence="13">Interacts with THUMPD1.</text>
</comment>
<dbReference type="Pfam" id="PF08351">
    <property type="entry name" value="TmcA_N"/>
    <property type="match status" value="1"/>
</dbReference>
<dbReference type="Gene3D" id="3.40.50.11040">
    <property type="match status" value="1"/>
</dbReference>
<dbReference type="PROSITE" id="PS51186">
    <property type="entry name" value="GNAT"/>
    <property type="match status" value="1"/>
</dbReference>
<dbReference type="InterPro" id="IPR033688">
    <property type="entry name" value="NAT10"/>
</dbReference>
<feature type="binding site" evidence="13">
    <location>
        <begin position="630"/>
        <end position="632"/>
    </location>
    <ligand>
        <name>acetyl-CoA</name>
        <dbReference type="ChEBI" id="CHEBI:57288"/>
    </ligand>
</feature>
<keyword evidence="2 13" id="KW-0698">rRNA processing</keyword>
<evidence type="ECO:0000313" key="17">
    <source>
        <dbReference type="Proteomes" id="UP000265140"/>
    </source>
</evidence>
<comment type="similarity">
    <text evidence="13">Belongs to the RNA cytidine acetyltransferase family. NAT10 subfamily.</text>
</comment>
<feature type="binding site" evidence="13">
    <location>
        <position position="471"/>
    </location>
    <ligand>
        <name>ATP</name>
        <dbReference type="ChEBI" id="CHEBI:30616"/>
    </ligand>
</feature>
<dbReference type="FunFam" id="3.40.50.11040:FF:000006">
    <property type="entry name" value="RNA cytidine acetyltransferase"/>
    <property type="match status" value="1"/>
</dbReference>
<evidence type="ECO:0000256" key="10">
    <source>
        <dbReference type="ARBA" id="ARBA00023315"/>
    </source>
</evidence>
<evidence type="ECO:0000256" key="13">
    <source>
        <dbReference type="HAMAP-Rule" id="MF_03211"/>
    </source>
</evidence>
<dbReference type="Proteomes" id="UP000265140">
    <property type="component" value="Chromosome 19"/>
</dbReference>
<dbReference type="InterPro" id="IPR027417">
    <property type="entry name" value="P-loop_NTPase"/>
</dbReference>
<dbReference type="SUPFAM" id="SSF55729">
    <property type="entry name" value="Acyl-CoA N-acyltransferases (Nat)"/>
    <property type="match status" value="1"/>
</dbReference>
<comment type="catalytic activity">
    <reaction evidence="13">
        <text>a cytidine in tRNA + acetyl-CoA + ATP + H2O = an N(4)-acetylcytidine in tRNA + ADP + phosphate + CoA + H(+)</text>
        <dbReference type="Rhea" id="RHEA:53876"/>
        <dbReference type="Rhea" id="RHEA-COMP:13670"/>
        <dbReference type="Rhea" id="RHEA-COMP:13671"/>
        <dbReference type="ChEBI" id="CHEBI:15377"/>
        <dbReference type="ChEBI" id="CHEBI:15378"/>
        <dbReference type="ChEBI" id="CHEBI:30616"/>
        <dbReference type="ChEBI" id="CHEBI:43474"/>
        <dbReference type="ChEBI" id="CHEBI:57287"/>
        <dbReference type="ChEBI" id="CHEBI:57288"/>
        <dbReference type="ChEBI" id="CHEBI:74900"/>
        <dbReference type="ChEBI" id="CHEBI:82748"/>
        <dbReference type="ChEBI" id="CHEBI:456216"/>
    </reaction>
</comment>
<dbReference type="EC" id="2.3.1.-" evidence="13"/>
<dbReference type="HAMAP" id="MF_03211">
    <property type="entry name" value="RNA_acetyltr_Nat10"/>
    <property type="match status" value="1"/>
</dbReference>
<dbReference type="Pfam" id="PF13725">
    <property type="entry name" value="tRNA_bind_2"/>
    <property type="match status" value="1"/>
</dbReference>
<keyword evidence="9 13" id="KW-0539">Nucleus</keyword>
<reference evidence="16" key="2">
    <citation type="submission" date="2020-02" db="EMBL/GenBank/DDBJ databases">
        <title>Esox lucius (northern pike) genome, fEsoLuc1, primary haplotype.</title>
        <authorList>
            <person name="Myers G."/>
            <person name="Karagic N."/>
            <person name="Meyer A."/>
            <person name="Pippel M."/>
            <person name="Reichard M."/>
            <person name="Winkler S."/>
            <person name="Tracey A."/>
            <person name="Sims Y."/>
            <person name="Howe K."/>
            <person name="Rhie A."/>
            <person name="Formenti G."/>
            <person name="Durbin R."/>
            <person name="Fedrigo O."/>
            <person name="Jarvis E.D."/>
        </authorList>
    </citation>
    <scope>NUCLEOTIDE SEQUENCE [LARGE SCALE GENOMIC DNA]</scope>
</reference>
<feature type="binding site" evidence="13">
    <location>
        <position position="726"/>
    </location>
    <ligand>
        <name>acetyl-CoA</name>
        <dbReference type="ChEBI" id="CHEBI:57288"/>
    </ligand>
</feature>
<reference evidence="17" key="1">
    <citation type="journal article" date="2014" name="PLoS ONE">
        <title>The genome and linkage map of the northern pike (Esox lucius): conserved synteny revealed between the salmonid sister group and the Neoteleostei.</title>
        <authorList>
            <person name="Rondeau E.B."/>
            <person name="Minkley D.R."/>
            <person name="Leong J.S."/>
            <person name="Messmer A.M."/>
            <person name="Jantzen J.R."/>
            <person name="von Schalburg K.R."/>
            <person name="Lemon C."/>
            <person name="Bird N.H."/>
            <person name="Koop B.F."/>
        </authorList>
    </citation>
    <scope>NUCLEOTIDE SEQUENCE</scope>
</reference>
<dbReference type="GO" id="GO:0005730">
    <property type="term" value="C:nucleolus"/>
    <property type="evidence" value="ECO:0007669"/>
    <property type="project" value="UniProtKB-SubCell"/>
</dbReference>
<keyword evidence="8" id="KW-0007">Acetylation</keyword>
<dbReference type="CDD" id="cd04301">
    <property type="entry name" value="NAT_SF"/>
    <property type="match status" value="1"/>
</dbReference>
<dbReference type="FunFam" id="3.40.630.30:FF:000019">
    <property type="entry name" value="RNA cytidine acetyltransferase"/>
    <property type="match status" value="1"/>
</dbReference>
<evidence type="ECO:0000256" key="4">
    <source>
        <dbReference type="ARBA" id="ARBA00022679"/>
    </source>
</evidence>
<dbReference type="PANTHER" id="PTHR10925:SF5">
    <property type="entry name" value="RNA CYTIDINE ACETYLTRANSFERASE"/>
    <property type="match status" value="1"/>
</dbReference>
<evidence type="ECO:0000256" key="6">
    <source>
        <dbReference type="ARBA" id="ARBA00022741"/>
    </source>
</evidence>
<dbReference type="AlphaFoldDB" id="A0A3P8XNR0"/>
<dbReference type="OMA" id="HLHYIMS"/>
<dbReference type="RefSeq" id="XP_010881945.2">
    <property type="nucleotide sequence ID" value="XM_010883643.4"/>
</dbReference>
<dbReference type="Gene3D" id="3.40.630.30">
    <property type="match status" value="1"/>
</dbReference>
<dbReference type="GO" id="GO:1904812">
    <property type="term" value="P:rRNA acetylation involved in maturation of SSU-rRNA"/>
    <property type="evidence" value="ECO:0007669"/>
    <property type="project" value="InterPro"/>
</dbReference>
<dbReference type="STRING" id="8010.ENSELUP00000004833"/>
<comment type="subunit">
    <text evidence="11">Part of the small subunit (SSU) processome, composed of more than 70 proteins and the RNA chaperone small nucleolar RNA (snoRNA) U3. Interacts with THUMPD1. Interacts with SUN1 (via N-terminus). Interacts with TERT.</text>
</comment>
<evidence type="ECO:0000256" key="3">
    <source>
        <dbReference type="ARBA" id="ARBA00022553"/>
    </source>
</evidence>
<keyword evidence="10 13" id="KW-0012">Acyltransferase</keyword>
<dbReference type="InterPro" id="IPR016181">
    <property type="entry name" value="Acyl_CoA_acyltransferase"/>
</dbReference>
<dbReference type="InterPro" id="IPR027992">
    <property type="entry name" value="tRNA_bind_dom"/>
</dbReference>
<dbReference type="FunFam" id="3.40.50.300:FF:002218">
    <property type="entry name" value="tRNA(Met) cytidine acetyltransferase TmcA"/>
    <property type="match status" value="1"/>
</dbReference>
<organism evidence="16 17">
    <name type="scientific">Esox lucius</name>
    <name type="common">Northern pike</name>
    <dbReference type="NCBI Taxonomy" id="8010"/>
    <lineage>
        <taxon>Eukaryota</taxon>
        <taxon>Metazoa</taxon>
        <taxon>Chordata</taxon>
        <taxon>Craniata</taxon>
        <taxon>Vertebrata</taxon>
        <taxon>Euteleostomi</taxon>
        <taxon>Actinopterygii</taxon>
        <taxon>Neopterygii</taxon>
        <taxon>Teleostei</taxon>
        <taxon>Protacanthopterygii</taxon>
        <taxon>Esociformes</taxon>
        <taxon>Esocidae</taxon>
        <taxon>Esox</taxon>
    </lineage>
</organism>
<gene>
    <name evidence="13 16" type="primary">NAT10</name>
</gene>
<dbReference type="GeneID" id="105018317"/>
<feature type="binding site" evidence="13">
    <location>
        <begin position="637"/>
        <end position="643"/>
    </location>
    <ligand>
        <name>acetyl-CoA</name>
        <dbReference type="ChEBI" id="CHEBI:57288"/>
    </ligand>
</feature>
<dbReference type="GO" id="GO:0051392">
    <property type="term" value="F:tRNA cytidine N4-acetyltransferase activity"/>
    <property type="evidence" value="ECO:0007669"/>
    <property type="project" value="RHEA"/>
</dbReference>
<keyword evidence="17" id="KW-1185">Reference proteome</keyword>
<evidence type="ECO:0000256" key="12">
    <source>
        <dbReference type="ARBA" id="ARBA00068357"/>
    </source>
</evidence>
<comment type="catalytic activity">
    <reaction evidence="13">
        <text>a cytidine in 18S rRNA + acetyl-CoA + ATP + H2O = an N(4)-acetylcytidine in 18S rRNA + ADP + phosphate + CoA + H(+)</text>
        <dbReference type="Rhea" id="RHEA:51424"/>
        <dbReference type="Rhea" id="RHEA-COMP:13575"/>
        <dbReference type="Rhea" id="RHEA-COMP:13576"/>
        <dbReference type="ChEBI" id="CHEBI:15377"/>
        <dbReference type="ChEBI" id="CHEBI:15378"/>
        <dbReference type="ChEBI" id="CHEBI:30616"/>
        <dbReference type="ChEBI" id="CHEBI:43474"/>
        <dbReference type="ChEBI" id="CHEBI:57287"/>
        <dbReference type="ChEBI" id="CHEBI:57288"/>
        <dbReference type="ChEBI" id="CHEBI:74900"/>
        <dbReference type="ChEBI" id="CHEBI:82748"/>
        <dbReference type="ChEBI" id="CHEBI:456216"/>
    </reaction>
</comment>
<evidence type="ECO:0000256" key="1">
    <source>
        <dbReference type="ARBA" id="ARBA00004604"/>
    </source>
</evidence>
<keyword evidence="4 13" id="KW-0808">Transferase</keyword>
<keyword evidence="6 13" id="KW-0547">Nucleotide-binding</keyword>
<feature type="binding site" evidence="13">
    <location>
        <begin position="288"/>
        <end position="297"/>
    </location>
    <ligand>
        <name>ATP</name>
        <dbReference type="ChEBI" id="CHEBI:30616"/>
    </ligand>
</feature>
<comment type="subcellular location">
    <subcellularLocation>
        <location evidence="1 13">Nucleus</location>
        <location evidence="1 13">Nucleolus</location>
    </subcellularLocation>
</comment>
<evidence type="ECO:0000256" key="7">
    <source>
        <dbReference type="ARBA" id="ARBA00022840"/>
    </source>
</evidence>
<dbReference type="InterPro" id="IPR013562">
    <property type="entry name" value="TmcA/NAT10_N"/>
</dbReference>
<evidence type="ECO:0000259" key="15">
    <source>
        <dbReference type="PROSITE" id="PS51186"/>
    </source>
</evidence>
<dbReference type="GO" id="GO:1990883">
    <property type="term" value="F:18S rRNA cytidine N-acetyltransferase activity"/>
    <property type="evidence" value="ECO:0007669"/>
    <property type="project" value="TreeGrafter"/>
</dbReference>
<dbReference type="GO" id="GO:0030686">
    <property type="term" value="C:90S preribosome"/>
    <property type="evidence" value="ECO:0007669"/>
    <property type="project" value="TreeGrafter"/>
</dbReference>
<dbReference type="Gene3D" id="3.40.50.300">
    <property type="entry name" value="P-loop containing nucleotide triphosphate hydrolases"/>
    <property type="match status" value="1"/>
</dbReference>
<sequence>MATFRKKIDNRIRVQIENGMAEQHRTMFVVVGDHGRDQVVILHHMLSKAAVKARPSVLWCYKKELGFSSNRKKRMRQLQKKIKTGTLNIKQDDPFELFVAATNIRYCYYNETHKILGNTFGMCVLQDFEALTPNLLARTVETVEGGGIVVILLRTVNSLKKLYTMTMDVHSRYRTEAHQDVVGRFNERFILSLSSCKTCVVIDDQLNVLPISSHIANIKPVPPKTQDSLSPREQELKELKESLQDTQPVGVLVDTCKTMDQAKAVLKFIEAISEKTLRSTVALTAARGRGKSAALGLAVAAAVAFGYSNIFITSPSPDNLHTLFEFIFKGFDALQYQEHLDYEIIQSLNPEFNKAVVRVNIFKEHRQTIQYIHPADSVKLGQAELLVIDEAAAIPLPLVKKLLGPYLVFMASTINGYEGTGRSLSLKLIAQLRQQSSESQQSLSAENRTTNTERLNSARSLQEVSLHESIRYAMGDPVEKWLNELLCLDCLNIPRVISGCPLPQTCDLYYVNRDTLFCYHRASEAFLQRLMALYVASHYKNSPNDLQMLSDAPAHHLFCLLPPVPPTQNSLPEVLAVIQVCLEGEISRQSILNSLSRGKKASGDLIPWTVSEQFQDPDFGGLSGGRVVRVAVHPDYQGMGYGSRALQQLQLYYEGQFPYMDENAQIANSEITSVTSEGVSLLEEVLQPRKNLPPLLLKLNERRAERLDYLGVSYGLTPPLLKFWKKAGFVPVYLRQTPNDLTGEHSCVMLKELSAEEVPEQGQWLAAFWKDFRRRFLSLLSYQFSTFSPSMALNILQNKSTTKTDTSSVLTSSELADQFSPYDLKRLEMYSRNMVDYHLVMDLIPAVARIFFLKKLGDVTLSAAQCALLLGVGLQHKTVEQLEKEIDLPSSQLMGLFNRLIRKVVQFFNSIQEKAIEAQMVESKEITMEPTVKTLNDDLDEAAKEFQLKHKQDMEKVLEMDLQQYQIRGDEEEWDQVLKKAGQTAVVSIKSDKKRKYEQPRPEKNEKGAPRHGKMRKGAGGGKEKKNKFGKRP</sequence>
<dbReference type="GO" id="GO:0051391">
    <property type="term" value="P:tRNA acetylation"/>
    <property type="evidence" value="ECO:0007669"/>
    <property type="project" value="UniProtKB-UniRule"/>
</dbReference>
<dbReference type="Bgee" id="ENSELUG00000000189">
    <property type="expression patterns" value="Expressed in ovary and 14 other cell types or tissues"/>
</dbReference>
<feature type="domain" description="N-acetyltransferase" evidence="15">
    <location>
        <begin position="559"/>
        <end position="754"/>
    </location>
</feature>
<evidence type="ECO:0000256" key="14">
    <source>
        <dbReference type="SAM" id="MobiDB-lite"/>
    </source>
</evidence>
<dbReference type="InParanoid" id="A0A3P8XNR0"/>
<keyword evidence="7 13" id="KW-0067">ATP-binding</keyword>
<dbReference type="Pfam" id="PF05127">
    <property type="entry name" value="NAT10_TcmA_helicase"/>
    <property type="match status" value="1"/>
</dbReference>
<dbReference type="OrthoDB" id="10067491at2759"/>
<dbReference type="GO" id="GO:0000049">
    <property type="term" value="F:tRNA binding"/>
    <property type="evidence" value="ECO:0007669"/>
    <property type="project" value="TreeGrafter"/>
</dbReference>
<evidence type="ECO:0000313" key="16">
    <source>
        <dbReference type="Ensembl" id="ENSELUP00000004833.2"/>
    </source>
</evidence>
<feature type="compositionally biased region" description="Basic and acidic residues" evidence="14">
    <location>
        <begin position="995"/>
        <end position="1009"/>
    </location>
</feature>
<accession>A0A3P8XNR0</accession>
<proteinExistence type="inferred from homology"/>
<dbReference type="GO" id="GO:0005524">
    <property type="term" value="F:ATP binding"/>
    <property type="evidence" value="ECO:0007669"/>
    <property type="project" value="UniProtKB-UniRule"/>
</dbReference>
<reference evidence="16" key="4">
    <citation type="submission" date="2025-09" db="UniProtKB">
        <authorList>
            <consortium name="Ensembl"/>
        </authorList>
    </citation>
    <scope>IDENTIFICATION</scope>
</reference>
<comment type="function">
    <text evidence="13">RNA cytidine acetyltransferase with specificity toward both 18S rRNA and tRNAs. Catalyzes the formation of N(4)-acetylcytidine (ac4C) in 18S rRNA. Required for early nucleolar cleavages of precursor rRNA at sites A0, A1 and A2 during 18S rRNA synthesis. Catalyzes the formation of ac4C in serine and leucine tRNAs. Requires the tRNA-binding adapter protein THUMPD1 for full tRNA acetyltransferase activity but not for 18S rRNA acetylation.</text>
</comment>
<keyword evidence="5 13" id="KW-0819">tRNA processing</keyword>
<dbReference type="Pfam" id="PF13718">
    <property type="entry name" value="GNAT_acetyltr_2"/>
    <property type="match status" value="1"/>
</dbReference>
<evidence type="ECO:0000256" key="11">
    <source>
        <dbReference type="ARBA" id="ARBA00065380"/>
    </source>
</evidence>